<dbReference type="PRINTS" id="PR00207">
    <property type="entry name" value="FLAGELLIN"/>
</dbReference>
<dbReference type="PANTHER" id="PTHR42792">
    <property type="entry name" value="FLAGELLIN"/>
    <property type="match status" value="1"/>
</dbReference>
<evidence type="ECO:0000259" key="2">
    <source>
        <dbReference type="Pfam" id="PF00669"/>
    </source>
</evidence>
<feature type="domain" description="Flagellin C-terminal" evidence="3">
    <location>
        <begin position="1109"/>
        <end position="1194"/>
    </location>
</feature>
<evidence type="ECO:0000259" key="3">
    <source>
        <dbReference type="Pfam" id="PF00700"/>
    </source>
</evidence>
<dbReference type="GO" id="GO:0009288">
    <property type="term" value="C:bacterial-type flagellum"/>
    <property type="evidence" value="ECO:0007669"/>
    <property type="project" value="InterPro"/>
</dbReference>
<proteinExistence type="predicted"/>
<keyword evidence="1" id="KW-0975">Bacterial flagellum</keyword>
<accession>A0A0F9WGN5</accession>
<dbReference type="InterPro" id="IPR042187">
    <property type="entry name" value="Flagellin_C_sub2"/>
</dbReference>
<dbReference type="Pfam" id="PF00669">
    <property type="entry name" value="Flagellin_N"/>
    <property type="match status" value="1"/>
</dbReference>
<sequence length="1195" mass="116621">MAQVINTNIASLNAQRNLNSSQAGTNQALERLSSGLRINSAKDDAAGLAISTRFESQIKGLNVAIRNAGDGVSLAQTAEGSLGSMTESLQRIRELALQASNGTNSSADREALNAEAQLLIEEVSRVSEGANFNGVNLLDGSLSTSFQVGANAGETIGVSIGKLTSDTLGVSAKSGVSATATSSALSGGDLTINGVSVGASRASDDSSSTDLASASAISKAAAINRVSADSGVTALVDENVASGSEMTASAQAGTITINNTVISIETTGDADSSRSAVVTAINAQSSLTGVTAIDTGDDALGVSLVAEDGRNIELDLSTSGTLTAASTGLAASGTYTGGVTLVADSGTNSIAIDGSNTAAAGLASGTYTAGVANVSSTARTAGPGTAAEAGAVGGTTAANVAFDYSAGIQAELATLNGGVQLSATGTDFSAASAAAVTASTGVDLSSISNNFTANGTQAVLTGTAALSATGTDFNTNTVAFTLSVVDGDNYDVLINTDYTDTANGGTLGDGNTALLGDINTQLSGSGFTASLNGSNQLVLTQDTASDQTAIFTAGFAATDADTVFGFTSANDTAVGVADTATGSFDLEIDGLGTQTIDLTSNVTSSADLLSAINGQILTDFGSQAATASLDGDNNLVITSATTGATSLTTVSNLQGSLAGGAILGLQSGATDTGSAANDISFTITSTDGGTDTVTLNTSYTDADIGGGAGSGNTQLLTDINSAISGSGFTASLNVDNELVFTEDANGGDTITFNDAGGAVNAATALGLGEGSTDTGVVAVDPDNATFDVYVNGGTVQSVNVDNNVASETDLLNEINGQLTGATASINDDGELVITSNTTGDSSSVQIANLGGNAAAELGLVATSDSGADAGAAGFANLAAGDMVINSINIGAAKATDDTSSYAGAASSSKEASGISIAAAINRSTDSTGVTATVNATSTSGASAATAGVAGDTATLYINGVDVNMTVQADADSNRASAVNQINSVSGQTGVIAEDNGTSVTLTAADGRNVSLAMNTNGGATAANFGLGGVGESDFGSGAVDKAAADAVASTTYSTVTLSGAGTIELSGGTNGNDDLAALGFQKGDFGGAVSGQFLNEVDISTQKGANEALSAIDNALNSVNSARADLGAVQNRFEATISNLAINSENLSAANSRIRDADFAAEAANLARFQVLQQAGISILSQANASGQQVLSLLQ</sequence>
<dbReference type="Gene3D" id="6.10.10.10">
    <property type="entry name" value="Flagellar export chaperone, C-terminal domain"/>
    <property type="match status" value="1"/>
</dbReference>
<dbReference type="InterPro" id="IPR046358">
    <property type="entry name" value="Flagellin_C"/>
</dbReference>
<dbReference type="PANTHER" id="PTHR42792:SF2">
    <property type="entry name" value="FLAGELLIN"/>
    <property type="match status" value="1"/>
</dbReference>
<feature type="domain" description="Flagellin N-terminal" evidence="2">
    <location>
        <begin position="5"/>
        <end position="141"/>
    </location>
</feature>
<evidence type="ECO:0008006" key="5">
    <source>
        <dbReference type="Google" id="ProtNLM"/>
    </source>
</evidence>
<comment type="caution">
    <text evidence="4">The sequence shown here is derived from an EMBL/GenBank/DDBJ whole genome shotgun (WGS) entry which is preliminary data.</text>
</comment>
<dbReference type="Gene3D" id="6.10.280.190">
    <property type="match status" value="1"/>
</dbReference>
<dbReference type="GO" id="GO:0005198">
    <property type="term" value="F:structural molecule activity"/>
    <property type="evidence" value="ECO:0007669"/>
    <property type="project" value="InterPro"/>
</dbReference>
<dbReference type="Pfam" id="PF00700">
    <property type="entry name" value="Flagellin_C"/>
    <property type="match status" value="1"/>
</dbReference>
<gene>
    <name evidence="4" type="ORF">LCGC14_0011480</name>
</gene>
<dbReference type="Gene3D" id="3.30.70.2120">
    <property type="match status" value="2"/>
</dbReference>
<organism evidence="4">
    <name type="scientific">marine sediment metagenome</name>
    <dbReference type="NCBI Taxonomy" id="412755"/>
    <lineage>
        <taxon>unclassified sequences</taxon>
        <taxon>metagenomes</taxon>
        <taxon>ecological metagenomes</taxon>
    </lineage>
</organism>
<name>A0A0F9WGN5_9ZZZZ</name>
<protein>
    <recommendedName>
        <fullName evidence="5">Flagellin</fullName>
    </recommendedName>
</protein>
<evidence type="ECO:0000313" key="4">
    <source>
        <dbReference type="EMBL" id="KKO11653.1"/>
    </source>
</evidence>
<dbReference type="SUPFAM" id="SSF64518">
    <property type="entry name" value="Phase 1 flagellin"/>
    <property type="match status" value="2"/>
</dbReference>
<dbReference type="Gene3D" id="1.20.1330.10">
    <property type="entry name" value="f41 fragment of flagellin, N-terminal domain"/>
    <property type="match status" value="2"/>
</dbReference>
<dbReference type="AlphaFoldDB" id="A0A0F9WGN5"/>
<evidence type="ECO:0000256" key="1">
    <source>
        <dbReference type="ARBA" id="ARBA00023143"/>
    </source>
</evidence>
<dbReference type="InterPro" id="IPR001029">
    <property type="entry name" value="Flagellin_N"/>
</dbReference>
<dbReference type="InterPro" id="IPR001492">
    <property type="entry name" value="Flagellin"/>
</dbReference>
<dbReference type="EMBL" id="LAZR01000002">
    <property type="protein sequence ID" value="KKO11653.1"/>
    <property type="molecule type" value="Genomic_DNA"/>
</dbReference>
<reference evidence="4" key="1">
    <citation type="journal article" date="2015" name="Nature">
        <title>Complex archaea that bridge the gap between prokaryotes and eukaryotes.</title>
        <authorList>
            <person name="Spang A."/>
            <person name="Saw J.H."/>
            <person name="Jorgensen S.L."/>
            <person name="Zaremba-Niedzwiedzka K."/>
            <person name="Martijn J."/>
            <person name="Lind A.E."/>
            <person name="van Eijk R."/>
            <person name="Schleper C."/>
            <person name="Guy L."/>
            <person name="Ettema T.J."/>
        </authorList>
    </citation>
    <scope>NUCLEOTIDE SEQUENCE</scope>
</reference>